<dbReference type="EMBL" id="JAGSXJ010000003">
    <property type="protein sequence ID" value="KAH6693852.1"/>
    <property type="molecule type" value="Genomic_DNA"/>
</dbReference>
<dbReference type="SUPFAM" id="SSF53720">
    <property type="entry name" value="ALDH-like"/>
    <property type="match status" value="1"/>
</dbReference>
<name>A0A9P8VK66_9PEZI</name>
<evidence type="ECO:0000259" key="9">
    <source>
        <dbReference type="Pfam" id="PF00171"/>
    </source>
</evidence>
<protein>
    <recommendedName>
        <fullName evidence="8">Succinate-semialdehyde dehydrogenase</fullName>
        <ecNumber evidence="8">1.2.1.16</ecNumber>
    </recommendedName>
</protein>
<dbReference type="EC" id="1.2.1.16" evidence="8"/>
<evidence type="ECO:0000256" key="3">
    <source>
        <dbReference type="ARBA" id="ARBA00023002"/>
    </source>
</evidence>
<dbReference type="Gene3D" id="3.40.605.10">
    <property type="entry name" value="Aldehyde Dehydrogenase, Chain A, domain 1"/>
    <property type="match status" value="1"/>
</dbReference>
<dbReference type="CDD" id="cd07103">
    <property type="entry name" value="ALDH_F5_SSADH_GabD"/>
    <property type="match status" value="1"/>
</dbReference>
<dbReference type="Pfam" id="PF00171">
    <property type="entry name" value="Aldedh"/>
    <property type="match status" value="1"/>
</dbReference>
<dbReference type="PROSITE" id="PS00687">
    <property type="entry name" value="ALDEHYDE_DEHYDR_GLU"/>
    <property type="match status" value="1"/>
</dbReference>
<dbReference type="PROSITE" id="PS00070">
    <property type="entry name" value="ALDEHYDE_DEHYDR_CYS"/>
    <property type="match status" value="1"/>
</dbReference>
<dbReference type="OrthoDB" id="310895at2759"/>
<proteinExistence type="inferred from homology"/>
<dbReference type="InterPro" id="IPR029510">
    <property type="entry name" value="Ald_DH_CS_GLU"/>
</dbReference>
<dbReference type="Gene3D" id="3.40.309.10">
    <property type="entry name" value="Aldehyde Dehydrogenase, Chain A, domain 2"/>
    <property type="match status" value="1"/>
</dbReference>
<dbReference type="InterPro" id="IPR016160">
    <property type="entry name" value="Ald_DH_CS_CYS"/>
</dbReference>
<sequence>MSNSVPSLKDPSLFVGKNYIGGQWIESASAKTFDVFDPATGALIGSCPESVPEDVEKAIHAASEALPLWRSRTGRDRARVLKRWYDLVLENKEDLATLITWENGKAQADAAGEVLFAASFLEWFAEEASRIYGDIIPHSAAGFRVSVVKEPIGVCGLITPWNFPAAMVARKLGPALAAGCTAVVKSAGETPFTANAMAVLGERAGIPKGVVNIITALDNTPAIGQTLCSSDIVRKISFTGSTRVGKILMSQSSGSLKKLSLELGGNAPFIVFADANLDVAVAAAVVSKFKSSGQTCVCSNRLFVHDSIHDQFLARLKTAVAGFRCGSGFDTKTTHGPLISAAAAGRLDALVQDAIKSGAKVEAGGRRLSHLGPNFFEPTILTNVTTDMKIAQEEIFGPVAPIFRFDDEEKVVNASNRCDVGLASYIFTQDINRITRVTEQLQFGMVAINTGVVSDAAAPFGGVKHSGLGREGSKYGIEDYLCLKTVVLGNIDVKHRALL</sequence>
<comment type="catalytic activity">
    <reaction evidence="4 8">
        <text>succinate semialdehyde + NADP(+) + H2O = succinate + NADPH + 2 H(+)</text>
        <dbReference type="Rhea" id="RHEA:13213"/>
        <dbReference type="ChEBI" id="CHEBI:15377"/>
        <dbReference type="ChEBI" id="CHEBI:15378"/>
        <dbReference type="ChEBI" id="CHEBI:30031"/>
        <dbReference type="ChEBI" id="CHEBI:57706"/>
        <dbReference type="ChEBI" id="CHEBI:57783"/>
        <dbReference type="ChEBI" id="CHEBI:58349"/>
        <dbReference type="EC" id="1.2.1.16"/>
    </reaction>
</comment>
<dbReference type="PANTHER" id="PTHR43353">
    <property type="entry name" value="SUCCINATE-SEMIALDEHYDE DEHYDROGENASE, MITOCHONDRIAL"/>
    <property type="match status" value="1"/>
</dbReference>
<keyword evidence="3 7" id="KW-0560">Oxidoreductase</keyword>
<accession>A0A9P8VK66</accession>
<dbReference type="InterPro" id="IPR010102">
    <property type="entry name" value="Succ_semiAld_DH"/>
</dbReference>
<dbReference type="GO" id="GO:0009450">
    <property type="term" value="P:gamma-aminobutyric acid catabolic process"/>
    <property type="evidence" value="ECO:0007669"/>
    <property type="project" value="InterPro"/>
</dbReference>
<comment type="similarity">
    <text evidence="2 7">Belongs to the aldehyde dehydrogenase family.</text>
</comment>
<reference evidence="10" key="1">
    <citation type="journal article" date="2021" name="Nat. Commun.">
        <title>Genetic determinants of endophytism in the Arabidopsis root mycobiome.</title>
        <authorList>
            <person name="Mesny F."/>
            <person name="Miyauchi S."/>
            <person name="Thiergart T."/>
            <person name="Pickel B."/>
            <person name="Atanasova L."/>
            <person name="Karlsson M."/>
            <person name="Huettel B."/>
            <person name="Barry K.W."/>
            <person name="Haridas S."/>
            <person name="Chen C."/>
            <person name="Bauer D."/>
            <person name="Andreopoulos W."/>
            <person name="Pangilinan J."/>
            <person name="LaButti K."/>
            <person name="Riley R."/>
            <person name="Lipzen A."/>
            <person name="Clum A."/>
            <person name="Drula E."/>
            <person name="Henrissat B."/>
            <person name="Kohler A."/>
            <person name="Grigoriev I.V."/>
            <person name="Martin F.M."/>
            <person name="Hacquard S."/>
        </authorList>
    </citation>
    <scope>NUCLEOTIDE SEQUENCE</scope>
    <source>
        <strain evidence="10">MPI-SDFR-AT-0117</strain>
    </source>
</reference>
<dbReference type="FunFam" id="3.40.309.10:FF:000004">
    <property type="entry name" value="Succinate-semialdehyde dehydrogenase I"/>
    <property type="match status" value="1"/>
</dbReference>
<dbReference type="NCBIfam" id="TIGR01780">
    <property type="entry name" value="SSADH"/>
    <property type="match status" value="1"/>
</dbReference>
<evidence type="ECO:0000313" key="10">
    <source>
        <dbReference type="EMBL" id="KAH6693852.1"/>
    </source>
</evidence>
<comment type="pathway">
    <text evidence="1 8">Amino-acid degradation; 4-aminobutanoate degradation.</text>
</comment>
<dbReference type="InterPro" id="IPR015590">
    <property type="entry name" value="Aldehyde_DH_dom"/>
</dbReference>
<comment type="caution">
    <text evidence="10">The sequence shown here is derived from an EMBL/GenBank/DDBJ whole genome shotgun (WGS) entry which is preliminary data.</text>
</comment>
<dbReference type="FunFam" id="3.40.605.10:FF:000005">
    <property type="entry name" value="Succinate-semialdehyde dehydrogenase I"/>
    <property type="match status" value="1"/>
</dbReference>
<evidence type="ECO:0000256" key="4">
    <source>
        <dbReference type="ARBA" id="ARBA00050387"/>
    </source>
</evidence>
<evidence type="ECO:0000256" key="8">
    <source>
        <dbReference type="RuleBase" id="RU365091"/>
    </source>
</evidence>
<dbReference type="InterPro" id="IPR050740">
    <property type="entry name" value="Aldehyde_DH_Superfamily"/>
</dbReference>
<evidence type="ECO:0000256" key="1">
    <source>
        <dbReference type="ARBA" id="ARBA00005176"/>
    </source>
</evidence>
<evidence type="ECO:0000313" key="11">
    <source>
        <dbReference type="Proteomes" id="UP000770015"/>
    </source>
</evidence>
<feature type="active site" evidence="6">
    <location>
        <position position="262"/>
    </location>
</feature>
<feature type="domain" description="Aldehyde dehydrogenase" evidence="9">
    <location>
        <begin position="24"/>
        <end position="486"/>
    </location>
</feature>
<dbReference type="PANTHER" id="PTHR43353:SF11">
    <property type="entry name" value="SUCCINATE SEMIALDEHYDE DEHYDROGENASE (EUROFUNG)"/>
    <property type="match status" value="1"/>
</dbReference>
<dbReference type="GO" id="GO:0005737">
    <property type="term" value="C:cytoplasm"/>
    <property type="evidence" value="ECO:0007669"/>
    <property type="project" value="TreeGrafter"/>
</dbReference>
<dbReference type="GO" id="GO:0004777">
    <property type="term" value="F:succinate-semialdehyde dehydrogenase (NAD+) activity"/>
    <property type="evidence" value="ECO:0007669"/>
    <property type="project" value="UniProtKB-UniRule"/>
</dbReference>
<comment type="catalytic activity">
    <reaction evidence="5 8">
        <text>succinate semialdehyde + NAD(+) + H2O = succinate + NADH + 2 H(+)</text>
        <dbReference type="Rhea" id="RHEA:13217"/>
        <dbReference type="ChEBI" id="CHEBI:15377"/>
        <dbReference type="ChEBI" id="CHEBI:15378"/>
        <dbReference type="ChEBI" id="CHEBI:30031"/>
        <dbReference type="ChEBI" id="CHEBI:57540"/>
        <dbReference type="ChEBI" id="CHEBI:57706"/>
        <dbReference type="ChEBI" id="CHEBI:57945"/>
        <dbReference type="EC" id="1.2.1.16"/>
    </reaction>
</comment>
<evidence type="ECO:0000256" key="5">
    <source>
        <dbReference type="ARBA" id="ARBA00052698"/>
    </source>
</evidence>
<gene>
    <name evidence="10" type="ORF">F5X68DRAFT_248329</name>
</gene>
<organism evidence="10 11">
    <name type="scientific">Plectosphaerella plurivora</name>
    <dbReference type="NCBI Taxonomy" id="936078"/>
    <lineage>
        <taxon>Eukaryota</taxon>
        <taxon>Fungi</taxon>
        <taxon>Dikarya</taxon>
        <taxon>Ascomycota</taxon>
        <taxon>Pezizomycotina</taxon>
        <taxon>Sordariomycetes</taxon>
        <taxon>Hypocreomycetidae</taxon>
        <taxon>Glomerellales</taxon>
        <taxon>Plectosphaerellaceae</taxon>
        <taxon>Plectosphaerella</taxon>
    </lineage>
</organism>
<evidence type="ECO:0000256" key="7">
    <source>
        <dbReference type="RuleBase" id="RU003345"/>
    </source>
</evidence>
<evidence type="ECO:0000256" key="6">
    <source>
        <dbReference type="PROSITE-ProRule" id="PRU10007"/>
    </source>
</evidence>
<dbReference type="InterPro" id="IPR016162">
    <property type="entry name" value="Ald_DH_N"/>
</dbReference>
<dbReference type="AlphaFoldDB" id="A0A9P8VK66"/>
<dbReference type="InterPro" id="IPR016163">
    <property type="entry name" value="Ald_DH_C"/>
</dbReference>
<evidence type="ECO:0000256" key="2">
    <source>
        <dbReference type="ARBA" id="ARBA00009986"/>
    </source>
</evidence>
<dbReference type="Proteomes" id="UP000770015">
    <property type="component" value="Unassembled WGS sequence"/>
</dbReference>
<dbReference type="InterPro" id="IPR016161">
    <property type="entry name" value="Ald_DH/histidinol_DH"/>
</dbReference>
<keyword evidence="11" id="KW-1185">Reference proteome</keyword>